<dbReference type="GO" id="GO:0008483">
    <property type="term" value="F:transaminase activity"/>
    <property type="evidence" value="ECO:0007669"/>
    <property type="project" value="UniProtKB-KW"/>
</dbReference>
<comment type="caution">
    <text evidence="3">The sequence shown here is derived from an EMBL/GenBank/DDBJ whole genome shotgun (WGS) entry which is preliminary data.</text>
</comment>
<protein>
    <submittedName>
        <fullName evidence="3">Tryptophan aminotransferase-related protein 4</fullName>
    </submittedName>
</protein>
<dbReference type="Gene3D" id="2.10.25.30">
    <property type="entry name" value="EGF-like, alliinase"/>
    <property type="match status" value="1"/>
</dbReference>
<dbReference type="AlphaFoldDB" id="A0A438DPT5"/>
<dbReference type="InterPro" id="IPR037029">
    <property type="entry name" value="Alliinase_N_sf"/>
</dbReference>
<dbReference type="Pfam" id="PF04863">
    <property type="entry name" value="EGF_alliinase"/>
    <property type="match status" value="1"/>
</dbReference>
<evidence type="ECO:0000313" key="4">
    <source>
        <dbReference type="Proteomes" id="UP000288805"/>
    </source>
</evidence>
<organism evidence="3 4">
    <name type="scientific">Vitis vinifera</name>
    <name type="common">Grape</name>
    <dbReference type="NCBI Taxonomy" id="29760"/>
    <lineage>
        <taxon>Eukaryota</taxon>
        <taxon>Viridiplantae</taxon>
        <taxon>Streptophyta</taxon>
        <taxon>Embryophyta</taxon>
        <taxon>Tracheophyta</taxon>
        <taxon>Spermatophyta</taxon>
        <taxon>Magnoliopsida</taxon>
        <taxon>eudicotyledons</taxon>
        <taxon>Gunneridae</taxon>
        <taxon>Pentapetalae</taxon>
        <taxon>rosids</taxon>
        <taxon>Vitales</taxon>
        <taxon>Vitaceae</taxon>
        <taxon>Viteae</taxon>
        <taxon>Vitis</taxon>
    </lineage>
</organism>
<reference evidence="3 4" key="1">
    <citation type="journal article" date="2018" name="PLoS Genet.">
        <title>Population sequencing reveals clonal diversity and ancestral inbreeding in the grapevine cultivar Chardonnay.</title>
        <authorList>
            <person name="Roach M.J."/>
            <person name="Johnson D.L."/>
            <person name="Bohlmann J."/>
            <person name="van Vuuren H.J."/>
            <person name="Jones S.J."/>
            <person name="Pretorius I.S."/>
            <person name="Schmidt S.A."/>
            <person name="Borneman A.R."/>
        </authorList>
    </citation>
    <scope>NUCLEOTIDE SEQUENCE [LARGE SCALE GENOMIC DNA]</scope>
    <source>
        <strain evidence="4">cv. Chardonnay</strain>
        <tissue evidence="3">Leaf</tissue>
    </source>
</reference>
<feature type="domain" description="Alliinase EGF-like" evidence="2">
    <location>
        <begin position="37"/>
        <end position="91"/>
    </location>
</feature>
<dbReference type="OrthoDB" id="2020362at2759"/>
<accession>A0A438DPT5</accession>
<dbReference type="InterPro" id="IPR006947">
    <property type="entry name" value="EGF_alliinase"/>
</dbReference>
<name>A0A438DPT5_VITVI</name>
<keyword evidence="3" id="KW-0808">Transferase</keyword>
<gene>
    <name evidence="3" type="primary">TAR4_7</name>
    <name evidence="3" type="ORF">CK203_081668</name>
</gene>
<dbReference type="GO" id="GO:0016846">
    <property type="term" value="F:carbon-sulfur lyase activity"/>
    <property type="evidence" value="ECO:0007669"/>
    <property type="project" value="InterPro"/>
</dbReference>
<proteinExistence type="predicted"/>
<feature type="signal peptide" evidence="1">
    <location>
        <begin position="1"/>
        <end position="16"/>
    </location>
</feature>
<evidence type="ECO:0000259" key="2">
    <source>
        <dbReference type="Pfam" id="PF04863"/>
    </source>
</evidence>
<evidence type="ECO:0000256" key="1">
    <source>
        <dbReference type="SAM" id="SignalP"/>
    </source>
</evidence>
<sequence>MAKIQISLCVVCLVCSLILNLLLVSNHMHVGGKWELSWSRKAAEEGEAAAAVACSGHGRAYLDGLVVDGSPVCECNSCFEGPDCSQFSPDCIANVDG</sequence>
<keyword evidence="3" id="KW-0032">Aminotransferase</keyword>
<keyword evidence="1" id="KW-0732">Signal</keyword>
<dbReference type="Proteomes" id="UP000288805">
    <property type="component" value="Unassembled WGS sequence"/>
</dbReference>
<dbReference type="EMBL" id="QGNW01001539">
    <property type="protein sequence ID" value="RVW37462.1"/>
    <property type="molecule type" value="Genomic_DNA"/>
</dbReference>
<evidence type="ECO:0000313" key="3">
    <source>
        <dbReference type="EMBL" id="RVW37462.1"/>
    </source>
</evidence>
<feature type="chain" id="PRO_5019077419" evidence="1">
    <location>
        <begin position="17"/>
        <end position="97"/>
    </location>
</feature>